<sequence>MKSKEKIIGSIAILCISIIFIIIGFVLSSQKGTTKTSDYKDVFIETDKTSKKNNTGEGKASLSKKVEDSNVKSEDSIIKVDIKGAVKSPGVYEIKNGSRVTDLIKLAGGGTKDADLNATNLSKKLNDEDCIVINKNGEVNKTQMPNVSTSNGNIPNSSTANPTKSSTVSSSDNKGKGSVININTASKEELMTLTGIGETKANIIIDYRKQNGGFKSVDELTKVGGIGEKTLSKFVDKIDIK</sequence>
<evidence type="ECO:0000313" key="5">
    <source>
        <dbReference type="Proteomes" id="UP000531659"/>
    </source>
</evidence>
<name>A0A7Y3WRC2_9CLOT</name>
<protein>
    <submittedName>
        <fullName evidence="4">Competence protein ComE</fullName>
    </submittedName>
</protein>
<evidence type="ECO:0000256" key="1">
    <source>
        <dbReference type="SAM" id="MobiDB-lite"/>
    </source>
</evidence>
<dbReference type="GO" id="GO:0015627">
    <property type="term" value="C:type II protein secretion system complex"/>
    <property type="evidence" value="ECO:0007669"/>
    <property type="project" value="TreeGrafter"/>
</dbReference>
<feature type="region of interest" description="Disordered" evidence="1">
    <location>
        <begin position="141"/>
        <end position="179"/>
    </location>
</feature>
<reference evidence="4 5" key="1">
    <citation type="submission" date="2020-05" db="EMBL/GenBank/DDBJ databases">
        <title>Complete genome of Clostridium estertheticum subspecies estertheticum, isolated from Vacuum packed lamb meat from New Zealand imported to Switzerland.</title>
        <authorList>
            <person name="Wambui J."/>
            <person name="Stevens M.J.A."/>
            <person name="Stephan R."/>
        </authorList>
    </citation>
    <scope>NUCLEOTIDE SEQUENCE [LARGE SCALE GENOMIC DNA]</scope>
    <source>
        <strain evidence="4 5">CEST001</strain>
    </source>
</reference>
<proteinExistence type="predicted"/>
<evidence type="ECO:0000256" key="2">
    <source>
        <dbReference type="SAM" id="Phobius"/>
    </source>
</evidence>
<feature type="domain" description="Helix-hairpin-helix DNA-binding motif class 1" evidence="3">
    <location>
        <begin position="218"/>
        <end position="237"/>
    </location>
</feature>
<dbReference type="InterPro" id="IPR019554">
    <property type="entry name" value="Soluble_ligand-bd"/>
</dbReference>
<dbReference type="Pfam" id="PF10531">
    <property type="entry name" value="SLBB"/>
    <property type="match status" value="1"/>
</dbReference>
<dbReference type="PANTHER" id="PTHR21180">
    <property type="entry name" value="ENDONUCLEASE/EXONUCLEASE/PHOSPHATASE FAMILY DOMAIN-CONTAINING PROTEIN 1"/>
    <property type="match status" value="1"/>
</dbReference>
<dbReference type="InterPro" id="IPR051675">
    <property type="entry name" value="Endo/Exo/Phosphatase_dom_1"/>
</dbReference>
<dbReference type="NCBIfam" id="TIGR00426">
    <property type="entry name" value="competence protein ComEA helix-hairpin-helix repeat region"/>
    <property type="match status" value="1"/>
</dbReference>
<keyword evidence="2" id="KW-0472">Membrane</keyword>
<dbReference type="SUPFAM" id="SSF142984">
    <property type="entry name" value="Nqo1 middle domain-like"/>
    <property type="match status" value="1"/>
</dbReference>
<keyword evidence="2" id="KW-0812">Transmembrane</keyword>
<feature type="transmembrane region" description="Helical" evidence="2">
    <location>
        <begin position="7"/>
        <end position="27"/>
    </location>
</feature>
<keyword evidence="2" id="KW-1133">Transmembrane helix</keyword>
<dbReference type="AlphaFoldDB" id="A0A7Y3WRC2"/>
<dbReference type="Gene3D" id="3.10.20.600">
    <property type="match status" value="1"/>
</dbReference>
<dbReference type="RefSeq" id="WP_171296592.1">
    <property type="nucleotide sequence ID" value="NZ_CP087098.1"/>
</dbReference>
<dbReference type="Proteomes" id="UP000531659">
    <property type="component" value="Unassembled WGS sequence"/>
</dbReference>
<feature type="compositionally biased region" description="Polar residues" evidence="1">
    <location>
        <begin position="141"/>
        <end position="172"/>
    </location>
</feature>
<feature type="domain" description="Helix-hairpin-helix DNA-binding motif class 1" evidence="3">
    <location>
        <begin position="188"/>
        <end position="207"/>
    </location>
</feature>
<dbReference type="GO" id="GO:0006281">
    <property type="term" value="P:DNA repair"/>
    <property type="evidence" value="ECO:0007669"/>
    <property type="project" value="InterPro"/>
</dbReference>
<dbReference type="InterPro" id="IPR003583">
    <property type="entry name" value="Hlx-hairpin-Hlx_DNA-bd_motif"/>
</dbReference>
<dbReference type="InterPro" id="IPR004509">
    <property type="entry name" value="Competence_ComEA_HhH"/>
</dbReference>
<dbReference type="SMART" id="SM00278">
    <property type="entry name" value="HhH1"/>
    <property type="match status" value="2"/>
</dbReference>
<dbReference type="Gene3D" id="1.10.150.280">
    <property type="entry name" value="AF1531-like domain"/>
    <property type="match status" value="1"/>
</dbReference>
<evidence type="ECO:0000313" key="4">
    <source>
        <dbReference type="EMBL" id="NNU75837.1"/>
    </source>
</evidence>
<dbReference type="Pfam" id="PF12836">
    <property type="entry name" value="HHH_3"/>
    <property type="match status" value="1"/>
</dbReference>
<dbReference type="PANTHER" id="PTHR21180:SF32">
    <property type="entry name" value="ENDONUCLEASE_EXONUCLEASE_PHOSPHATASE FAMILY DOMAIN-CONTAINING PROTEIN 1"/>
    <property type="match status" value="1"/>
</dbReference>
<accession>A0A7Y3WRC2</accession>
<dbReference type="SUPFAM" id="SSF47781">
    <property type="entry name" value="RuvA domain 2-like"/>
    <property type="match status" value="1"/>
</dbReference>
<dbReference type="EMBL" id="JABEYB010000005">
    <property type="protein sequence ID" value="NNU75837.1"/>
    <property type="molecule type" value="Genomic_DNA"/>
</dbReference>
<dbReference type="InterPro" id="IPR010994">
    <property type="entry name" value="RuvA_2-like"/>
</dbReference>
<comment type="caution">
    <text evidence="4">The sequence shown here is derived from an EMBL/GenBank/DDBJ whole genome shotgun (WGS) entry which is preliminary data.</text>
</comment>
<evidence type="ECO:0000259" key="3">
    <source>
        <dbReference type="SMART" id="SM00278"/>
    </source>
</evidence>
<gene>
    <name evidence="4" type="ORF">HLQ16_07825</name>
</gene>
<dbReference type="GO" id="GO:0003677">
    <property type="term" value="F:DNA binding"/>
    <property type="evidence" value="ECO:0007669"/>
    <property type="project" value="InterPro"/>
</dbReference>
<organism evidence="4 5">
    <name type="scientific">Clostridium estertheticum</name>
    <dbReference type="NCBI Taxonomy" id="238834"/>
    <lineage>
        <taxon>Bacteria</taxon>
        <taxon>Bacillati</taxon>
        <taxon>Bacillota</taxon>
        <taxon>Clostridia</taxon>
        <taxon>Eubacteriales</taxon>
        <taxon>Clostridiaceae</taxon>
        <taxon>Clostridium</taxon>
    </lineage>
</organism>
<dbReference type="GO" id="GO:0015628">
    <property type="term" value="P:protein secretion by the type II secretion system"/>
    <property type="evidence" value="ECO:0007669"/>
    <property type="project" value="TreeGrafter"/>
</dbReference>